<keyword evidence="2" id="KW-1185">Reference proteome</keyword>
<name>A0ABU9TVA7_9GAMM</name>
<reference evidence="1 2" key="1">
    <citation type="submission" date="2024-03" db="EMBL/GenBank/DDBJ databases">
        <title>Community enrichment and isolation of bacterial strains for fucoidan degradation.</title>
        <authorList>
            <person name="Sichert A."/>
        </authorList>
    </citation>
    <scope>NUCLEOTIDE SEQUENCE [LARGE SCALE GENOMIC DNA]</scope>
    <source>
        <strain evidence="1 2">AS76</strain>
    </source>
</reference>
<comment type="caution">
    <text evidence="1">The sequence shown here is derived from an EMBL/GenBank/DDBJ whole genome shotgun (WGS) entry which is preliminary data.</text>
</comment>
<evidence type="ECO:0000313" key="1">
    <source>
        <dbReference type="EMBL" id="MEM5537637.1"/>
    </source>
</evidence>
<dbReference type="RefSeq" id="WP_342854909.1">
    <property type="nucleotide sequence ID" value="NZ_JBBMRA010000017.1"/>
</dbReference>
<organism evidence="1 2">
    <name type="scientific">Neptuniibacter pectenicola</name>
    <dbReference type="NCBI Taxonomy" id="1806669"/>
    <lineage>
        <taxon>Bacteria</taxon>
        <taxon>Pseudomonadati</taxon>
        <taxon>Pseudomonadota</taxon>
        <taxon>Gammaproteobacteria</taxon>
        <taxon>Oceanospirillales</taxon>
        <taxon>Oceanospirillaceae</taxon>
        <taxon>Neptuniibacter</taxon>
    </lineage>
</organism>
<accession>A0ABU9TVA7</accession>
<gene>
    <name evidence="1" type="ORF">WNY58_14705</name>
</gene>
<dbReference type="Proteomes" id="UP001449225">
    <property type="component" value="Unassembled WGS sequence"/>
</dbReference>
<sequence length="98" mass="10950">MIMLTGKGGSYQERVQADKALNRCVAEVGEPELGLLMLAGVRIGGTPFFPTTFRWGYGWPYPRNYRALTGDELEQVRRLSAGITHQGREGNYLFDSIP</sequence>
<protein>
    <submittedName>
        <fullName evidence="1">Uncharacterized protein</fullName>
    </submittedName>
</protein>
<evidence type="ECO:0000313" key="2">
    <source>
        <dbReference type="Proteomes" id="UP001449225"/>
    </source>
</evidence>
<proteinExistence type="predicted"/>
<dbReference type="EMBL" id="JBBMRA010000017">
    <property type="protein sequence ID" value="MEM5537637.1"/>
    <property type="molecule type" value="Genomic_DNA"/>
</dbReference>